<dbReference type="AlphaFoldDB" id="A0A0G2FTN1"/>
<dbReference type="InterPro" id="IPR000070">
    <property type="entry name" value="Pectinesterase_cat"/>
</dbReference>
<keyword evidence="11" id="KW-0961">Cell wall biogenesis/degradation</keyword>
<evidence type="ECO:0000256" key="3">
    <source>
        <dbReference type="ARBA" id="ARBA00008891"/>
    </source>
</evidence>
<evidence type="ECO:0000256" key="8">
    <source>
        <dbReference type="ARBA" id="ARBA00023085"/>
    </source>
</evidence>
<name>A0A0G2FTN1_9PEZI</name>
<dbReference type="GO" id="GO:0042545">
    <property type="term" value="P:cell wall modification"/>
    <property type="evidence" value="ECO:0007669"/>
    <property type="project" value="UniProtKB-UniRule"/>
</dbReference>
<reference evidence="13 14" key="1">
    <citation type="submission" date="2015-03" db="EMBL/GenBank/DDBJ databases">
        <authorList>
            <person name="Morales-Cruz A."/>
            <person name="Amrine K.C."/>
            <person name="Cantu D."/>
        </authorList>
    </citation>
    <scope>NUCLEOTIDE SEQUENCE [LARGE SCALE GENOMIC DNA]</scope>
    <source>
        <strain evidence="13">DS831</strain>
    </source>
</reference>
<comment type="caution">
    <text evidence="13">The sequence shown here is derived from an EMBL/GenBank/DDBJ whole genome shotgun (WGS) entry which is preliminary data.</text>
</comment>
<comment type="similarity">
    <text evidence="3">Belongs to the pectinesterase family.</text>
</comment>
<dbReference type="EMBL" id="LAQI01000198">
    <property type="protein sequence ID" value="KKY15268.1"/>
    <property type="molecule type" value="Genomic_DNA"/>
</dbReference>
<protein>
    <recommendedName>
        <fullName evidence="4 11">Pectinesterase</fullName>
        <ecNumber evidence="4 11">3.1.1.11</ecNumber>
    </recommendedName>
</protein>
<evidence type="ECO:0000256" key="6">
    <source>
        <dbReference type="ARBA" id="ARBA00022729"/>
    </source>
</evidence>
<dbReference type="InterPro" id="IPR012334">
    <property type="entry name" value="Pectin_lyas_fold"/>
</dbReference>
<accession>A0A0G2FTN1</accession>
<evidence type="ECO:0000256" key="4">
    <source>
        <dbReference type="ARBA" id="ARBA00013229"/>
    </source>
</evidence>
<keyword evidence="7 11" id="KW-0378">Hydrolase</keyword>
<keyword evidence="5 11" id="KW-0964">Secreted</keyword>
<dbReference type="Proteomes" id="UP000034182">
    <property type="component" value="Unassembled WGS sequence"/>
</dbReference>
<feature type="domain" description="Pectinesterase catalytic" evidence="12">
    <location>
        <begin position="30"/>
        <end position="293"/>
    </location>
</feature>
<evidence type="ECO:0000256" key="9">
    <source>
        <dbReference type="ARBA" id="ARBA00047928"/>
    </source>
</evidence>
<evidence type="ECO:0000313" key="13">
    <source>
        <dbReference type="EMBL" id="KKY15268.1"/>
    </source>
</evidence>
<sequence length="328" mass="35323">MRLSFIIPCLVGSALSLTSPPDNAITVGGSDGKFPTIQEAVNALSNTTKAQTIFIWPGTYEEQVYVSKHAGPISIVGYSANDTSYHANTVTLTSGLSQAFNLTNDLTATLRAHSPHFNVYNVNIANTYGEGSQAVAVSAMATHQAYYGCKMTGYQDTLLSHIGKHYIGNTYIEGATDFIFGMRASAWFANCDLRVPAPISGTGWITASGRNGSDANWYVIDGGSVDAVPGAAPVPVGAYYLGRPWRDFARVVFQRVRLGDVVNPEGWAIWSTSQNNTGNVTFAEYGNTGPGSWDERTRASFAEELEAPVAIEEVLGEDYGEWVDEKFA</sequence>
<evidence type="ECO:0000256" key="5">
    <source>
        <dbReference type="ARBA" id="ARBA00022525"/>
    </source>
</evidence>
<dbReference type="GO" id="GO:0045490">
    <property type="term" value="P:pectin catabolic process"/>
    <property type="evidence" value="ECO:0007669"/>
    <property type="project" value="UniProtKB-UniRule"/>
</dbReference>
<dbReference type="InterPro" id="IPR011050">
    <property type="entry name" value="Pectin_lyase_fold/virulence"/>
</dbReference>
<reference evidence="13 14" key="2">
    <citation type="submission" date="2015-05" db="EMBL/GenBank/DDBJ databases">
        <title>Distinctive expansion of gene families associated with plant cell wall degradation and secondary metabolism in the genomes of grapevine trunk pathogens.</title>
        <authorList>
            <person name="Lawrence D.P."/>
            <person name="Travadon R."/>
            <person name="Rolshausen P.E."/>
            <person name="Baumgartner K."/>
        </authorList>
    </citation>
    <scope>NUCLEOTIDE SEQUENCE [LARGE SCALE GENOMIC DNA]</scope>
    <source>
        <strain evidence="13">DS831</strain>
    </source>
</reference>
<feature type="signal peptide" evidence="11">
    <location>
        <begin position="1"/>
        <end position="16"/>
    </location>
</feature>
<keyword evidence="6 11" id="KW-0732">Signal</keyword>
<comment type="function">
    <text evidence="11">Involved in maceration and soft-rotting of plant tissue.</text>
</comment>
<keyword evidence="8 11" id="KW-0063">Aspartyl esterase</keyword>
<dbReference type="GO" id="GO:0030599">
    <property type="term" value="F:pectinesterase activity"/>
    <property type="evidence" value="ECO:0007669"/>
    <property type="project" value="UniProtKB-UniRule"/>
</dbReference>
<dbReference type="EC" id="3.1.1.11" evidence="4 11"/>
<comment type="subcellular location">
    <subcellularLocation>
        <location evidence="1 11">Secreted</location>
    </subcellularLocation>
</comment>
<evidence type="ECO:0000313" key="14">
    <source>
        <dbReference type="Proteomes" id="UP000034182"/>
    </source>
</evidence>
<dbReference type="PANTHER" id="PTHR31321">
    <property type="entry name" value="ACYL-COA THIOESTER HYDROLASE YBHC-RELATED"/>
    <property type="match status" value="1"/>
</dbReference>
<dbReference type="SUPFAM" id="SSF51126">
    <property type="entry name" value="Pectin lyase-like"/>
    <property type="match status" value="1"/>
</dbReference>
<evidence type="ECO:0000256" key="2">
    <source>
        <dbReference type="ARBA" id="ARBA00005184"/>
    </source>
</evidence>
<evidence type="ECO:0000256" key="1">
    <source>
        <dbReference type="ARBA" id="ARBA00004613"/>
    </source>
</evidence>
<proteinExistence type="inferred from homology"/>
<dbReference type="InterPro" id="IPR033131">
    <property type="entry name" value="Pectinesterase_Asp_AS"/>
</dbReference>
<comment type="catalytic activity">
    <reaction evidence="9 11">
        <text>[(1-&gt;4)-alpha-D-galacturonosyl methyl ester](n) + n H2O = [(1-&gt;4)-alpha-D-galacturonosyl](n) + n methanol + n H(+)</text>
        <dbReference type="Rhea" id="RHEA:22380"/>
        <dbReference type="Rhea" id="RHEA-COMP:14570"/>
        <dbReference type="Rhea" id="RHEA-COMP:14573"/>
        <dbReference type="ChEBI" id="CHEBI:15377"/>
        <dbReference type="ChEBI" id="CHEBI:15378"/>
        <dbReference type="ChEBI" id="CHEBI:17790"/>
        <dbReference type="ChEBI" id="CHEBI:140522"/>
        <dbReference type="ChEBI" id="CHEBI:140523"/>
        <dbReference type="EC" id="3.1.1.11"/>
    </reaction>
</comment>
<evidence type="ECO:0000256" key="7">
    <source>
        <dbReference type="ARBA" id="ARBA00022801"/>
    </source>
</evidence>
<dbReference type="UniPathway" id="UPA00545">
    <property type="reaction ID" value="UER00823"/>
</dbReference>
<dbReference type="GO" id="GO:0005576">
    <property type="term" value="C:extracellular region"/>
    <property type="evidence" value="ECO:0007669"/>
    <property type="project" value="UniProtKB-SubCell"/>
</dbReference>
<dbReference type="Pfam" id="PF01095">
    <property type="entry name" value="Pectinesterase"/>
    <property type="match status" value="1"/>
</dbReference>
<dbReference type="FunFam" id="2.160.20.10:FF:000014">
    <property type="entry name" value="Pectinesterase"/>
    <property type="match status" value="1"/>
</dbReference>
<dbReference type="PROSITE" id="PS00503">
    <property type="entry name" value="PECTINESTERASE_2"/>
    <property type="match status" value="1"/>
</dbReference>
<feature type="active site" evidence="10">
    <location>
        <position position="177"/>
    </location>
</feature>
<evidence type="ECO:0000256" key="10">
    <source>
        <dbReference type="PROSITE-ProRule" id="PRU10040"/>
    </source>
</evidence>
<organism evidence="13 14">
    <name type="scientific">Diplodia seriata</name>
    <dbReference type="NCBI Taxonomy" id="420778"/>
    <lineage>
        <taxon>Eukaryota</taxon>
        <taxon>Fungi</taxon>
        <taxon>Dikarya</taxon>
        <taxon>Ascomycota</taxon>
        <taxon>Pezizomycotina</taxon>
        <taxon>Dothideomycetes</taxon>
        <taxon>Dothideomycetes incertae sedis</taxon>
        <taxon>Botryosphaeriales</taxon>
        <taxon>Botryosphaeriaceae</taxon>
        <taxon>Diplodia</taxon>
    </lineage>
</organism>
<evidence type="ECO:0000256" key="11">
    <source>
        <dbReference type="RuleBase" id="RU000589"/>
    </source>
</evidence>
<dbReference type="Gene3D" id="2.160.20.10">
    <property type="entry name" value="Single-stranded right-handed beta-helix, Pectin lyase-like"/>
    <property type="match status" value="1"/>
</dbReference>
<comment type="pathway">
    <text evidence="2 11">Glycan metabolism; pectin degradation; 2-dehydro-3-deoxy-D-gluconate from pectin: step 1/5.</text>
</comment>
<gene>
    <name evidence="13" type="ORF">UCDDS831_g07728</name>
</gene>
<dbReference type="PANTHER" id="PTHR31321:SF127">
    <property type="entry name" value="PECTINESTERASE"/>
    <property type="match status" value="1"/>
</dbReference>
<evidence type="ECO:0000259" key="12">
    <source>
        <dbReference type="Pfam" id="PF01095"/>
    </source>
</evidence>
<feature type="chain" id="PRO_5005117715" description="Pectinesterase" evidence="11">
    <location>
        <begin position="17"/>
        <end position="328"/>
    </location>
</feature>